<evidence type="ECO:0000313" key="14">
    <source>
        <dbReference type="Proteomes" id="UP001597387"/>
    </source>
</evidence>
<dbReference type="PANTHER" id="PTHR20857">
    <property type="entry name" value="THIAMINE-PHOSPHATE PYROPHOSPHORYLASE"/>
    <property type="match status" value="1"/>
</dbReference>
<comment type="caution">
    <text evidence="9">Lacks conserved residue(s) required for the propagation of feature annotation.</text>
</comment>
<evidence type="ECO:0000256" key="11">
    <source>
        <dbReference type="RuleBase" id="RU004253"/>
    </source>
</evidence>
<dbReference type="CDD" id="cd00564">
    <property type="entry name" value="TMP_TenI"/>
    <property type="match status" value="1"/>
</dbReference>
<accession>A0ABW4ZS52</accession>
<feature type="binding site" evidence="9">
    <location>
        <position position="85"/>
    </location>
    <ligand>
        <name>Mg(2+)</name>
        <dbReference type="ChEBI" id="CHEBI:18420"/>
    </ligand>
</feature>
<dbReference type="InterPro" id="IPR013785">
    <property type="entry name" value="Aldolase_TIM"/>
</dbReference>
<dbReference type="PANTHER" id="PTHR20857:SF15">
    <property type="entry name" value="THIAMINE-PHOSPHATE SYNTHASE"/>
    <property type="match status" value="1"/>
</dbReference>
<evidence type="ECO:0000256" key="7">
    <source>
        <dbReference type="ARBA" id="ARBA00047851"/>
    </source>
</evidence>
<dbReference type="InterPro" id="IPR036206">
    <property type="entry name" value="ThiamineP_synth_sf"/>
</dbReference>
<organism evidence="13 14">
    <name type="scientific">Paradesertivirga mongoliensis</name>
    <dbReference type="NCBI Taxonomy" id="2100740"/>
    <lineage>
        <taxon>Bacteria</taxon>
        <taxon>Pseudomonadati</taxon>
        <taxon>Bacteroidota</taxon>
        <taxon>Sphingobacteriia</taxon>
        <taxon>Sphingobacteriales</taxon>
        <taxon>Sphingobacteriaceae</taxon>
        <taxon>Paradesertivirga</taxon>
    </lineage>
</organism>
<dbReference type="EC" id="2.5.1.3" evidence="9"/>
<feature type="domain" description="Thiamine phosphate synthase/TenI" evidence="12">
    <location>
        <begin position="7"/>
        <end position="189"/>
    </location>
</feature>
<comment type="caution">
    <text evidence="13">The sequence shown here is derived from an EMBL/GenBank/DDBJ whole genome shotgun (WGS) entry which is preliminary data.</text>
</comment>
<dbReference type="Pfam" id="PF02581">
    <property type="entry name" value="TMP-TENI"/>
    <property type="match status" value="1"/>
</dbReference>
<keyword evidence="3 9" id="KW-0479">Metal-binding</keyword>
<comment type="pathway">
    <text evidence="1 9 11">Cofactor biosynthesis; thiamine diphosphate biosynthesis; thiamine phosphate from 4-amino-2-methyl-5-diphosphomethylpyrimidine and 4-methyl-5-(2-phosphoethyl)-thiazole: step 1/1.</text>
</comment>
<evidence type="ECO:0000259" key="12">
    <source>
        <dbReference type="Pfam" id="PF02581"/>
    </source>
</evidence>
<dbReference type="SUPFAM" id="SSF51391">
    <property type="entry name" value="Thiamin phosphate synthase"/>
    <property type="match status" value="1"/>
</dbReference>
<feature type="binding site" evidence="9">
    <location>
        <position position="133"/>
    </location>
    <ligand>
        <name>4-amino-2-methyl-5-(diphosphooxymethyl)pyrimidine</name>
        <dbReference type="ChEBI" id="CHEBI:57841"/>
    </ligand>
</feature>
<evidence type="ECO:0000256" key="8">
    <source>
        <dbReference type="ARBA" id="ARBA00047883"/>
    </source>
</evidence>
<dbReference type="GO" id="GO:0004789">
    <property type="term" value="F:thiamine-phosphate diphosphorylase activity"/>
    <property type="evidence" value="ECO:0007669"/>
    <property type="project" value="UniProtKB-EC"/>
</dbReference>
<keyword evidence="4 9" id="KW-0460">Magnesium</keyword>
<keyword evidence="2 9" id="KW-0808">Transferase</keyword>
<protein>
    <recommendedName>
        <fullName evidence="9">Thiamine-phosphate synthase</fullName>
        <shortName evidence="9">TP synthase</shortName>
        <shortName evidence="9">TPS</shortName>
        <ecNumber evidence="9">2.5.1.3</ecNumber>
    </recommendedName>
    <alternativeName>
        <fullName evidence="9">Thiamine-phosphate pyrophosphorylase</fullName>
        <shortName evidence="9">TMP pyrophosphorylase</shortName>
        <shortName evidence="9">TMP-PPase</shortName>
    </alternativeName>
</protein>
<feature type="binding site" evidence="9">
    <location>
        <position position="166"/>
    </location>
    <ligand>
        <name>2-[(2R,5Z)-2-carboxy-4-methylthiazol-5(2H)-ylidene]ethyl phosphate</name>
        <dbReference type="ChEBI" id="CHEBI:62899"/>
    </ligand>
</feature>
<comment type="cofactor">
    <cofactor evidence="9">
        <name>Mg(2+)</name>
        <dbReference type="ChEBI" id="CHEBI:18420"/>
    </cofactor>
    <text evidence="9">Binds 1 Mg(2+) ion per subunit.</text>
</comment>
<dbReference type="Gene3D" id="3.20.20.70">
    <property type="entry name" value="Aldolase class I"/>
    <property type="match status" value="1"/>
</dbReference>
<comment type="catalytic activity">
    <reaction evidence="7 9 10">
        <text>2-(2-carboxy-4-methylthiazol-5-yl)ethyl phosphate + 4-amino-2-methyl-5-(diphosphooxymethyl)pyrimidine + 2 H(+) = thiamine phosphate + CO2 + diphosphate</text>
        <dbReference type="Rhea" id="RHEA:47848"/>
        <dbReference type="ChEBI" id="CHEBI:15378"/>
        <dbReference type="ChEBI" id="CHEBI:16526"/>
        <dbReference type="ChEBI" id="CHEBI:33019"/>
        <dbReference type="ChEBI" id="CHEBI:37575"/>
        <dbReference type="ChEBI" id="CHEBI:57841"/>
        <dbReference type="ChEBI" id="CHEBI:62890"/>
        <dbReference type="EC" id="2.5.1.3"/>
    </reaction>
</comment>
<keyword evidence="5 9" id="KW-0784">Thiamine biosynthesis</keyword>
<feature type="binding site" evidence="9">
    <location>
        <begin position="130"/>
        <end position="132"/>
    </location>
    <ligand>
        <name>2-[(2R,5Z)-2-carboxy-4-methylthiazol-5(2H)-ylidene]ethyl phosphate</name>
        <dbReference type="ChEBI" id="CHEBI:62899"/>
    </ligand>
</feature>
<comment type="function">
    <text evidence="9">Condenses 4-methyl-5-(beta-hydroxyethyl)thiazole monophosphate (THZ-P) and 2-methyl-4-amino-5-hydroxymethyl pyrimidine pyrophosphate (HMP-PP) to form thiamine monophosphate (TMP).</text>
</comment>
<evidence type="ECO:0000256" key="5">
    <source>
        <dbReference type="ARBA" id="ARBA00022977"/>
    </source>
</evidence>
<feature type="binding site" evidence="9">
    <location>
        <begin position="33"/>
        <end position="37"/>
    </location>
    <ligand>
        <name>4-amino-2-methyl-5-(diphosphooxymethyl)pyrimidine</name>
        <dbReference type="ChEBI" id="CHEBI:57841"/>
    </ligand>
</feature>
<comment type="catalytic activity">
    <reaction evidence="8 9 10">
        <text>2-[(2R,5Z)-2-carboxy-4-methylthiazol-5(2H)-ylidene]ethyl phosphate + 4-amino-2-methyl-5-(diphosphooxymethyl)pyrimidine + 2 H(+) = thiamine phosphate + CO2 + diphosphate</text>
        <dbReference type="Rhea" id="RHEA:47844"/>
        <dbReference type="ChEBI" id="CHEBI:15378"/>
        <dbReference type="ChEBI" id="CHEBI:16526"/>
        <dbReference type="ChEBI" id="CHEBI:33019"/>
        <dbReference type="ChEBI" id="CHEBI:37575"/>
        <dbReference type="ChEBI" id="CHEBI:57841"/>
        <dbReference type="ChEBI" id="CHEBI:62899"/>
        <dbReference type="EC" id="2.5.1.3"/>
    </reaction>
</comment>
<reference evidence="14" key="1">
    <citation type="journal article" date="2019" name="Int. J. Syst. Evol. Microbiol.">
        <title>The Global Catalogue of Microorganisms (GCM) 10K type strain sequencing project: providing services to taxonomists for standard genome sequencing and annotation.</title>
        <authorList>
            <consortium name="The Broad Institute Genomics Platform"/>
            <consortium name="The Broad Institute Genome Sequencing Center for Infectious Disease"/>
            <person name="Wu L."/>
            <person name="Ma J."/>
        </authorList>
    </citation>
    <scope>NUCLEOTIDE SEQUENCE [LARGE SCALE GENOMIC DNA]</scope>
    <source>
        <strain evidence="14">KCTC 42217</strain>
    </source>
</reference>
<evidence type="ECO:0000256" key="2">
    <source>
        <dbReference type="ARBA" id="ARBA00022679"/>
    </source>
</evidence>
<dbReference type="Proteomes" id="UP001597387">
    <property type="component" value="Unassembled WGS sequence"/>
</dbReference>
<dbReference type="InterPro" id="IPR022998">
    <property type="entry name" value="ThiamineP_synth_TenI"/>
</dbReference>
<dbReference type="NCBIfam" id="NF000736">
    <property type="entry name" value="PRK00043.2-3"/>
    <property type="match status" value="1"/>
</dbReference>
<dbReference type="RefSeq" id="WP_255901861.1">
    <property type="nucleotide sequence ID" value="NZ_JAFMZO010000002.1"/>
</dbReference>
<comment type="similarity">
    <text evidence="9 10">Belongs to the thiamine-phosphate synthase family.</text>
</comment>
<evidence type="ECO:0000256" key="10">
    <source>
        <dbReference type="RuleBase" id="RU003826"/>
    </source>
</evidence>
<dbReference type="NCBIfam" id="TIGR00693">
    <property type="entry name" value="thiE"/>
    <property type="match status" value="1"/>
</dbReference>
<feature type="binding site" evidence="9">
    <location>
        <position position="104"/>
    </location>
    <ligand>
        <name>4-amino-2-methyl-5-(diphosphooxymethyl)pyrimidine</name>
        <dbReference type="ChEBI" id="CHEBI:57841"/>
    </ligand>
</feature>
<feature type="binding site" evidence="9">
    <location>
        <position position="66"/>
    </location>
    <ligand>
        <name>Mg(2+)</name>
        <dbReference type="ChEBI" id="CHEBI:18420"/>
    </ligand>
</feature>
<comment type="catalytic activity">
    <reaction evidence="6 9 10">
        <text>4-methyl-5-(2-phosphooxyethyl)-thiazole + 4-amino-2-methyl-5-(diphosphooxymethyl)pyrimidine + H(+) = thiamine phosphate + diphosphate</text>
        <dbReference type="Rhea" id="RHEA:22328"/>
        <dbReference type="ChEBI" id="CHEBI:15378"/>
        <dbReference type="ChEBI" id="CHEBI:33019"/>
        <dbReference type="ChEBI" id="CHEBI:37575"/>
        <dbReference type="ChEBI" id="CHEBI:57841"/>
        <dbReference type="ChEBI" id="CHEBI:58296"/>
        <dbReference type="EC" id="2.5.1.3"/>
    </reaction>
</comment>
<keyword evidence="14" id="KW-1185">Reference proteome</keyword>
<evidence type="ECO:0000256" key="9">
    <source>
        <dbReference type="HAMAP-Rule" id="MF_00097"/>
    </source>
</evidence>
<evidence type="ECO:0000313" key="13">
    <source>
        <dbReference type="EMBL" id="MFD2164442.1"/>
    </source>
</evidence>
<feature type="binding site" evidence="9">
    <location>
        <position position="65"/>
    </location>
    <ligand>
        <name>4-amino-2-methyl-5-(diphosphooxymethyl)pyrimidine</name>
        <dbReference type="ChEBI" id="CHEBI:57841"/>
    </ligand>
</feature>
<name>A0ABW4ZS52_9SPHI</name>
<sequence length="213" mass="23096">MISNLHFISQETTGQTHLQCIEKACAAGVKWVQLRVKDRSIKEIITIALQAKDTCDSWGAKLIINDHPLVAKEVDAFGLHLGKEDISVNQARVIVGDKMIIGGTANTIEDIITHANHGANYIGCGPFRFTKTKVKLSPILGLDGYRRIISEARKLNIDIPIIAIGGIATEDIVSILETGVYGIAVSSLIAFAEDPHQQVTTITQLLKGENSLC</sequence>
<dbReference type="InterPro" id="IPR034291">
    <property type="entry name" value="TMP_synthase"/>
</dbReference>
<gene>
    <name evidence="9" type="primary">thiE</name>
    <name evidence="13" type="ORF">ACFSJU_18700</name>
</gene>
<evidence type="ECO:0000256" key="6">
    <source>
        <dbReference type="ARBA" id="ARBA00047334"/>
    </source>
</evidence>
<proteinExistence type="inferred from homology"/>
<evidence type="ECO:0000256" key="4">
    <source>
        <dbReference type="ARBA" id="ARBA00022842"/>
    </source>
</evidence>
<dbReference type="EMBL" id="JBHUHZ010000004">
    <property type="protein sequence ID" value="MFD2164442.1"/>
    <property type="molecule type" value="Genomic_DNA"/>
</dbReference>
<evidence type="ECO:0000256" key="1">
    <source>
        <dbReference type="ARBA" id="ARBA00005165"/>
    </source>
</evidence>
<dbReference type="HAMAP" id="MF_00097">
    <property type="entry name" value="TMP_synthase"/>
    <property type="match status" value="1"/>
</dbReference>
<evidence type="ECO:0000256" key="3">
    <source>
        <dbReference type="ARBA" id="ARBA00022723"/>
    </source>
</evidence>